<evidence type="ECO:0000256" key="1">
    <source>
        <dbReference type="SAM" id="MobiDB-lite"/>
    </source>
</evidence>
<dbReference type="EMBL" id="JHEM01000019">
    <property type="protein sequence ID" value="KCB23550.1"/>
    <property type="molecule type" value="Genomic_DNA"/>
</dbReference>
<proteinExistence type="predicted"/>
<keyword evidence="3" id="KW-1185">Reference proteome</keyword>
<evidence type="ECO:0000313" key="2">
    <source>
        <dbReference type="EMBL" id="KCB23550.1"/>
    </source>
</evidence>
<evidence type="ECO:0000313" key="3">
    <source>
        <dbReference type="Proteomes" id="UP000025748"/>
    </source>
</evidence>
<name>A0ABR4R0Q6_9BORD</name>
<comment type="caution">
    <text evidence="2">The sequence shown here is derived from an EMBL/GenBank/DDBJ whole genome shotgun (WGS) entry which is preliminary data.</text>
</comment>
<protein>
    <submittedName>
        <fullName evidence="2">Uncharacterized protein</fullName>
    </submittedName>
</protein>
<gene>
    <name evidence="2" type="ORF">L544_4405</name>
</gene>
<feature type="compositionally biased region" description="Basic and acidic residues" evidence="1">
    <location>
        <begin position="1"/>
        <end position="10"/>
    </location>
</feature>
<dbReference type="Proteomes" id="UP000025748">
    <property type="component" value="Unassembled WGS sequence"/>
</dbReference>
<sequence length="42" mass="4504">MSVRTNDSHGAHLLTRLRKATQGRNPRDIANTVPTAAGGKYA</sequence>
<feature type="region of interest" description="Disordered" evidence="1">
    <location>
        <begin position="1"/>
        <end position="42"/>
    </location>
</feature>
<accession>A0ABR4R0Q6</accession>
<organism evidence="2 3">
    <name type="scientific">Bordetella hinzii OH87 BAL007II</name>
    <dbReference type="NCBI Taxonomy" id="1331262"/>
    <lineage>
        <taxon>Bacteria</taxon>
        <taxon>Pseudomonadati</taxon>
        <taxon>Pseudomonadota</taxon>
        <taxon>Betaproteobacteria</taxon>
        <taxon>Burkholderiales</taxon>
        <taxon>Alcaligenaceae</taxon>
        <taxon>Bordetella</taxon>
    </lineage>
</organism>
<reference evidence="2 3" key="1">
    <citation type="submission" date="2014-03" db="EMBL/GenBank/DDBJ databases">
        <title>Genome sequence of Bordetella hinzii.</title>
        <authorList>
            <person name="Register K."/>
            <person name="Harvill E."/>
            <person name="Goodfield L.L."/>
            <person name="Ivanov Y.V."/>
            <person name="Meyer J.A."/>
            <person name="Muse S.J."/>
            <person name="Jacobs N."/>
            <person name="Bendor L."/>
            <person name="Smallridge W.E."/>
            <person name="Brinkac L.M."/>
            <person name="Sanka R."/>
            <person name="Kim M."/>
            <person name="Losada L."/>
        </authorList>
    </citation>
    <scope>NUCLEOTIDE SEQUENCE [LARGE SCALE GENOMIC DNA]</scope>
    <source>
        <strain evidence="2 3">OH87 BAL007II</strain>
    </source>
</reference>